<dbReference type="GeneID" id="117647433"/>
<evidence type="ECO:0000313" key="3">
    <source>
        <dbReference type="RefSeq" id="XP_034245065.1"/>
    </source>
</evidence>
<feature type="transmembrane region" description="Helical" evidence="1">
    <location>
        <begin position="37"/>
        <end position="58"/>
    </location>
</feature>
<dbReference type="KEGG" id="tpal:117647433"/>
<dbReference type="InParanoid" id="A0A6P8Z4N3"/>
<evidence type="ECO:0000256" key="1">
    <source>
        <dbReference type="SAM" id="Phobius"/>
    </source>
</evidence>
<protein>
    <submittedName>
        <fullName evidence="3">Uncharacterized protein LOC117647433</fullName>
    </submittedName>
</protein>
<keyword evidence="1" id="KW-0812">Transmembrane</keyword>
<dbReference type="AlphaFoldDB" id="A0A6P8Z4N3"/>
<gene>
    <name evidence="3" type="primary">LOC117647433</name>
</gene>
<reference evidence="3" key="1">
    <citation type="submission" date="2025-08" db="UniProtKB">
        <authorList>
            <consortium name="RefSeq"/>
        </authorList>
    </citation>
    <scope>IDENTIFICATION</scope>
    <source>
        <tissue evidence="3">Total insect</tissue>
    </source>
</reference>
<dbReference type="RefSeq" id="XP_034245065.1">
    <property type="nucleotide sequence ID" value="XM_034389174.1"/>
</dbReference>
<sequence length="188" mass="21725">MAATAPESAGPLSAHLLWWAYDVTPNEHRTRFHRQVAWLRSSTITMVLVMAVFIFILWELASEPVIYGKFARYTAGSVSCIQAKLIYRYRWRQLRDFYLHAARIATTLERSCDPEARVRLDRTARYCTRVVKLFQFFCVVTVVPSCIDDYNGLRWDTLLALLLVRVFNISEVSDLNSSKRPTLIASRS</sequence>
<name>A0A6P8Z4N3_THRPL</name>
<evidence type="ECO:0000313" key="2">
    <source>
        <dbReference type="Proteomes" id="UP000515158"/>
    </source>
</evidence>
<dbReference type="Proteomes" id="UP000515158">
    <property type="component" value="Unplaced"/>
</dbReference>
<proteinExistence type="predicted"/>
<accession>A0A6P8Z4N3</accession>
<organism evidence="3">
    <name type="scientific">Thrips palmi</name>
    <name type="common">Melon thrips</name>
    <dbReference type="NCBI Taxonomy" id="161013"/>
    <lineage>
        <taxon>Eukaryota</taxon>
        <taxon>Metazoa</taxon>
        <taxon>Ecdysozoa</taxon>
        <taxon>Arthropoda</taxon>
        <taxon>Hexapoda</taxon>
        <taxon>Insecta</taxon>
        <taxon>Pterygota</taxon>
        <taxon>Neoptera</taxon>
        <taxon>Paraneoptera</taxon>
        <taxon>Thysanoptera</taxon>
        <taxon>Terebrantia</taxon>
        <taxon>Thripoidea</taxon>
        <taxon>Thripidae</taxon>
        <taxon>Thrips</taxon>
    </lineage>
</organism>
<keyword evidence="1" id="KW-1133">Transmembrane helix</keyword>
<keyword evidence="1" id="KW-0472">Membrane</keyword>
<keyword evidence="2" id="KW-1185">Reference proteome</keyword>